<dbReference type="CDD" id="cd03351">
    <property type="entry name" value="LbH_UDP-GlcNAc_AT"/>
    <property type="match status" value="1"/>
</dbReference>
<evidence type="ECO:0000256" key="4">
    <source>
        <dbReference type="ARBA" id="ARBA00023098"/>
    </source>
</evidence>
<dbReference type="InterPro" id="IPR037157">
    <property type="entry name" value="Acetyltransf_C_sf"/>
</dbReference>
<dbReference type="NCBIfam" id="TIGR01852">
    <property type="entry name" value="lipid_A_lpxA"/>
    <property type="match status" value="1"/>
</dbReference>
<dbReference type="InterPro" id="IPR001451">
    <property type="entry name" value="Hexapep"/>
</dbReference>
<dbReference type="PATRIC" id="fig|1608419.3.peg.1210"/>
<dbReference type="GO" id="GO:0016020">
    <property type="term" value="C:membrane"/>
    <property type="evidence" value="ECO:0007669"/>
    <property type="project" value="GOC"/>
</dbReference>
<sequence length="274" mass="29346">MQADLLKPQIHPTAIVDPEASLAPGVTVGPYTVIGAKVTVGPNCRIGPHAVLEGRLTMGRDNRVFPGACLGLAPQDLKYQGCDTEVRIGNGNTFREHVTVNRATEEGQMTQVGDGNLVMAYCHVAHNCTLGNGVVMSNSVQVAGHVSIHDSAVIGGALGIHQFVQIGALAMVGGMSRVDRDIPPYCMVEGHPARVRGLNKVGLRRSGLDSIHGAAYLQELQDIWKLFYRSEMTMAQALEQVRNTSWHGPAATFLHFMEQSLAPGRRGPLPSARG</sequence>
<accession>A0A0G8ARL5</accession>
<evidence type="ECO:0000259" key="6">
    <source>
        <dbReference type="Pfam" id="PF13720"/>
    </source>
</evidence>
<evidence type="ECO:0000256" key="1">
    <source>
        <dbReference type="ARBA" id="ARBA00022516"/>
    </source>
</evidence>
<dbReference type="GO" id="GO:0008780">
    <property type="term" value="F:acyl-[acyl-carrier-protein]-UDP-N-acetylglucosamine O-acyltransferase activity"/>
    <property type="evidence" value="ECO:0007669"/>
    <property type="project" value="InterPro"/>
</dbReference>
<evidence type="ECO:0000256" key="5">
    <source>
        <dbReference type="ARBA" id="ARBA00023315"/>
    </source>
</evidence>
<dbReference type="Gene3D" id="2.160.10.10">
    <property type="entry name" value="Hexapeptide repeat proteins"/>
    <property type="match status" value="1"/>
</dbReference>
<keyword evidence="2" id="KW-0441">Lipid A biosynthesis</keyword>
<keyword evidence="1" id="KW-0444">Lipid biosynthesis</keyword>
<keyword evidence="4" id="KW-0443">Lipid metabolism</keyword>
<dbReference type="EMBL" id="JYFQ01000204">
    <property type="protein sequence ID" value="KKZ10134.1"/>
    <property type="molecule type" value="Genomic_DNA"/>
</dbReference>
<dbReference type="InterPro" id="IPR010137">
    <property type="entry name" value="Lipid_A_LpxA"/>
</dbReference>
<organism evidence="7 8">
    <name type="scientific">Candidatus Synechococcus spongiarum 15L</name>
    <dbReference type="NCBI Taxonomy" id="1608419"/>
    <lineage>
        <taxon>Bacteria</taxon>
        <taxon>Bacillati</taxon>
        <taxon>Cyanobacteriota</taxon>
        <taxon>Cyanophyceae</taxon>
        <taxon>Synechococcales</taxon>
        <taxon>Synechococcaceae</taxon>
        <taxon>Synechococcus</taxon>
    </lineage>
</organism>
<proteinExistence type="predicted"/>
<dbReference type="PIRSF" id="PIRSF000456">
    <property type="entry name" value="UDP-GlcNAc_acltr"/>
    <property type="match status" value="1"/>
</dbReference>
<dbReference type="AlphaFoldDB" id="A0A0G8ARL5"/>
<dbReference type="SUPFAM" id="SSF51161">
    <property type="entry name" value="Trimeric LpxA-like enzymes"/>
    <property type="match status" value="1"/>
</dbReference>
<dbReference type="Pfam" id="PF13720">
    <property type="entry name" value="Acetyltransf_11"/>
    <property type="match status" value="1"/>
</dbReference>
<dbReference type="GO" id="GO:0031470">
    <property type="term" value="C:carboxysome"/>
    <property type="evidence" value="ECO:0007669"/>
    <property type="project" value="UniProtKB-ARBA"/>
</dbReference>
<dbReference type="Gene3D" id="1.20.1180.10">
    <property type="entry name" value="Udp N-acetylglucosamine O-acyltransferase, C-terminal domain"/>
    <property type="match status" value="1"/>
</dbReference>
<dbReference type="PANTHER" id="PTHR43480">
    <property type="entry name" value="ACYL-[ACYL-CARRIER-PROTEIN]--UDP-N-ACETYLGLUCOSAMINE O-ACYLTRANSFERASE"/>
    <property type="match status" value="1"/>
</dbReference>
<reference evidence="7 8" key="1">
    <citation type="submission" date="2015-02" db="EMBL/GenBank/DDBJ databases">
        <authorList>
            <person name="Slaby B."/>
            <person name="Hentschel U."/>
        </authorList>
    </citation>
    <scope>NUCLEOTIDE SEQUENCE [LARGE SCALE GENOMIC DNA]</scope>
    <source>
        <strain evidence="7">15L</strain>
    </source>
</reference>
<name>A0A0G8ARL5_9SYNE</name>
<gene>
    <name evidence="7" type="ORF">TQ37_09520</name>
</gene>
<keyword evidence="3 7" id="KW-0808">Transferase</keyword>
<dbReference type="Pfam" id="PF00132">
    <property type="entry name" value="Hexapep"/>
    <property type="match status" value="2"/>
</dbReference>
<dbReference type="Proteomes" id="UP000035037">
    <property type="component" value="Unassembled WGS sequence"/>
</dbReference>
<dbReference type="GO" id="GO:0009245">
    <property type="term" value="P:lipid A biosynthetic process"/>
    <property type="evidence" value="ECO:0007669"/>
    <property type="project" value="UniProtKB-KW"/>
</dbReference>
<evidence type="ECO:0000313" key="8">
    <source>
        <dbReference type="Proteomes" id="UP000035037"/>
    </source>
</evidence>
<reference evidence="7 8" key="2">
    <citation type="submission" date="2015-05" db="EMBL/GenBank/DDBJ databases">
        <title>Lifestyle Evolution in Cyanobacterial Symbionts of Sponges.</title>
        <authorList>
            <person name="Burgsdorf I."/>
            <person name="Slaby B.M."/>
            <person name="Handley K.M."/>
            <person name="Haber M."/>
            <person name="Blom J."/>
            <person name="Marshall C.W."/>
            <person name="Gilbert J.A."/>
            <person name="Hentschel U."/>
            <person name="Steindler L."/>
        </authorList>
    </citation>
    <scope>NUCLEOTIDE SEQUENCE [LARGE SCALE GENOMIC DNA]</scope>
    <source>
        <strain evidence="7">15L</strain>
    </source>
</reference>
<evidence type="ECO:0000313" key="7">
    <source>
        <dbReference type="EMBL" id="KKZ10134.1"/>
    </source>
</evidence>
<dbReference type="PANTHER" id="PTHR43480:SF1">
    <property type="entry name" value="ACYL-[ACYL-CARRIER-PROTEIN]--UDP-N-ACETYLGLUCOSAMINE O-ACYLTRANSFERASE, MITOCHONDRIAL-RELATED"/>
    <property type="match status" value="1"/>
</dbReference>
<dbReference type="InterPro" id="IPR029098">
    <property type="entry name" value="Acetyltransf_C"/>
</dbReference>
<dbReference type="GO" id="GO:0043886">
    <property type="term" value="F:structural constituent of carboxysome shell"/>
    <property type="evidence" value="ECO:0007669"/>
    <property type="project" value="UniProtKB-ARBA"/>
</dbReference>
<protein>
    <submittedName>
        <fullName evidence="7">UDP-N-acetylglucosamine acyltransferase</fullName>
    </submittedName>
</protein>
<evidence type="ECO:0000256" key="3">
    <source>
        <dbReference type="ARBA" id="ARBA00022679"/>
    </source>
</evidence>
<dbReference type="NCBIfam" id="NF003657">
    <property type="entry name" value="PRK05289.1"/>
    <property type="match status" value="1"/>
</dbReference>
<feature type="domain" description="UDP N-acetylglucosamine O-acyltransferase C-terminal" evidence="6">
    <location>
        <begin position="181"/>
        <end position="260"/>
    </location>
</feature>
<keyword evidence="5 7" id="KW-0012">Acyltransferase</keyword>
<comment type="caution">
    <text evidence="7">The sequence shown here is derived from an EMBL/GenBank/DDBJ whole genome shotgun (WGS) entry which is preliminary data.</text>
</comment>
<evidence type="ECO:0000256" key="2">
    <source>
        <dbReference type="ARBA" id="ARBA00022556"/>
    </source>
</evidence>
<dbReference type="InterPro" id="IPR011004">
    <property type="entry name" value="Trimer_LpxA-like_sf"/>
</dbReference>